<proteinExistence type="predicted"/>
<name>A0AAP0JY76_9MAGN</name>
<reference evidence="1 2" key="1">
    <citation type="submission" date="2024-01" db="EMBL/GenBank/DDBJ databases">
        <title>Genome assemblies of Stephania.</title>
        <authorList>
            <person name="Yang L."/>
        </authorList>
    </citation>
    <scope>NUCLEOTIDE SEQUENCE [LARGE SCALE GENOMIC DNA]</scope>
    <source>
        <strain evidence="1">JXDWG</strain>
        <tissue evidence="1">Leaf</tissue>
    </source>
</reference>
<comment type="caution">
    <text evidence="1">The sequence shown here is derived from an EMBL/GenBank/DDBJ whole genome shotgun (WGS) entry which is preliminary data.</text>
</comment>
<evidence type="ECO:0000313" key="1">
    <source>
        <dbReference type="EMBL" id="KAK9141122.1"/>
    </source>
</evidence>
<dbReference type="EMBL" id="JBBNAG010000004">
    <property type="protein sequence ID" value="KAK9141122.1"/>
    <property type="molecule type" value="Genomic_DNA"/>
</dbReference>
<accession>A0AAP0JY76</accession>
<protein>
    <submittedName>
        <fullName evidence="1">Uncharacterized protein</fullName>
    </submittedName>
</protein>
<evidence type="ECO:0000313" key="2">
    <source>
        <dbReference type="Proteomes" id="UP001419268"/>
    </source>
</evidence>
<organism evidence="1 2">
    <name type="scientific">Stephania cephalantha</name>
    <dbReference type="NCBI Taxonomy" id="152367"/>
    <lineage>
        <taxon>Eukaryota</taxon>
        <taxon>Viridiplantae</taxon>
        <taxon>Streptophyta</taxon>
        <taxon>Embryophyta</taxon>
        <taxon>Tracheophyta</taxon>
        <taxon>Spermatophyta</taxon>
        <taxon>Magnoliopsida</taxon>
        <taxon>Ranunculales</taxon>
        <taxon>Menispermaceae</taxon>
        <taxon>Menispermoideae</taxon>
        <taxon>Cissampelideae</taxon>
        <taxon>Stephania</taxon>
    </lineage>
</organism>
<gene>
    <name evidence="1" type="ORF">Scep_010803</name>
</gene>
<dbReference type="AlphaFoldDB" id="A0AAP0JY76"/>
<keyword evidence="2" id="KW-1185">Reference proteome</keyword>
<sequence>MSDLVKKMKRVLSLKNPPIKFEYASSSDSPSTLSVVKPSSTLDLRNIHEVSIIEIEQSL</sequence>
<dbReference type="Proteomes" id="UP001419268">
    <property type="component" value="Unassembled WGS sequence"/>
</dbReference>